<organism evidence="2 3">
    <name type="scientific">Limnobacter profundi</name>
    <dbReference type="NCBI Taxonomy" id="2732163"/>
    <lineage>
        <taxon>Bacteria</taxon>
        <taxon>Pseudomonadati</taxon>
        <taxon>Pseudomonadota</taxon>
        <taxon>Betaproteobacteria</taxon>
        <taxon>Burkholderiales</taxon>
        <taxon>Burkholderiaceae</taxon>
        <taxon>Limnobacter</taxon>
    </lineage>
</organism>
<dbReference type="EMBL" id="CP053084">
    <property type="protein sequence ID" value="QJR28585.1"/>
    <property type="molecule type" value="Genomic_DNA"/>
</dbReference>
<accession>A0ABX6N2H5</accession>
<dbReference type="RefSeq" id="WP_171097456.1">
    <property type="nucleotide sequence ID" value="NZ_CP053084.1"/>
</dbReference>
<keyword evidence="3" id="KW-1185">Reference proteome</keyword>
<protein>
    <submittedName>
        <fullName evidence="2">DUF411 domain-containing protein</fullName>
    </submittedName>
</protein>
<gene>
    <name evidence="2" type="ORF">HKT17_02110</name>
</gene>
<evidence type="ECO:0000313" key="3">
    <source>
        <dbReference type="Proteomes" id="UP000501130"/>
    </source>
</evidence>
<dbReference type="Pfam" id="PF04214">
    <property type="entry name" value="DUF411"/>
    <property type="match status" value="1"/>
</dbReference>
<feature type="chain" id="PRO_5046601681" evidence="1">
    <location>
        <begin position="23"/>
        <end position="166"/>
    </location>
</feature>
<evidence type="ECO:0000313" key="2">
    <source>
        <dbReference type="EMBL" id="QJR28585.1"/>
    </source>
</evidence>
<dbReference type="InterPro" id="IPR007332">
    <property type="entry name" value="DUF411"/>
</dbReference>
<name>A0ABX6N2H5_9BURK</name>
<dbReference type="PROSITE" id="PS51257">
    <property type="entry name" value="PROKAR_LIPOPROTEIN"/>
    <property type="match status" value="1"/>
</dbReference>
<keyword evidence="1" id="KW-0732">Signal</keyword>
<proteinExistence type="predicted"/>
<feature type="signal peptide" evidence="1">
    <location>
        <begin position="1"/>
        <end position="22"/>
    </location>
</feature>
<dbReference type="SUPFAM" id="SSF52833">
    <property type="entry name" value="Thioredoxin-like"/>
    <property type="match status" value="1"/>
</dbReference>
<evidence type="ECO:0000256" key="1">
    <source>
        <dbReference type="SAM" id="SignalP"/>
    </source>
</evidence>
<reference evidence="2 3" key="1">
    <citation type="submission" date="2020-05" db="EMBL/GenBank/DDBJ databases">
        <title>Compete genome of Limnobacter sp. SAORIC-580.</title>
        <authorList>
            <person name="Song J."/>
            <person name="Cho J.-C."/>
        </authorList>
    </citation>
    <scope>NUCLEOTIDE SEQUENCE [LARGE SCALE GENOMIC DNA]</scope>
    <source>
        <strain evidence="2 3">SAORIC-580</strain>
    </source>
</reference>
<dbReference type="Proteomes" id="UP000501130">
    <property type="component" value="Chromosome"/>
</dbReference>
<sequence>MKNFRTNYWLGALLVACSGVIAACGDKPADVAQQGDSFVEVWKTPTCGCCSEWVEHLEENGFTVKVNDVQNTDSFRAALGMPQQYGSCHSAKVAGYAIEGHVPADDIKKLLTEKPANVVGLSVPAMPMGSPGMEHPDYPSKRAEYNVLLVSKQGEISSFTHYEARP</sequence>
<dbReference type="InterPro" id="IPR036249">
    <property type="entry name" value="Thioredoxin-like_sf"/>
</dbReference>